<sequence length="130" mass="15031">MHFKVTYINFEMQSTFNHKNSGMKISRTRFVIIFLVSAFAFVFITNLLLVPVNGEWFPGMDSPIGWKRTLANSIYPIKIVLVGPLAPIFNDPDPPPPIRMLACAIYWTVIAWVLYYLISLIRKIKVRKKI</sequence>
<accession>A0A1A9I9N7</accession>
<evidence type="ECO:0000313" key="3">
    <source>
        <dbReference type="Proteomes" id="UP000077667"/>
    </source>
</evidence>
<organism evidence="2 3">
    <name type="scientific">Niabella ginsenosidivorans</name>
    <dbReference type="NCBI Taxonomy" id="1176587"/>
    <lineage>
        <taxon>Bacteria</taxon>
        <taxon>Pseudomonadati</taxon>
        <taxon>Bacteroidota</taxon>
        <taxon>Chitinophagia</taxon>
        <taxon>Chitinophagales</taxon>
        <taxon>Chitinophagaceae</taxon>
        <taxon>Niabella</taxon>
    </lineage>
</organism>
<keyword evidence="3" id="KW-1185">Reference proteome</keyword>
<dbReference type="AlphaFoldDB" id="A0A1A9I9N7"/>
<proteinExistence type="predicted"/>
<protein>
    <submittedName>
        <fullName evidence="2">Uncharacterized protein</fullName>
    </submittedName>
</protein>
<gene>
    <name evidence="2" type="ORF">A8C56_22855</name>
</gene>
<evidence type="ECO:0000313" key="2">
    <source>
        <dbReference type="EMBL" id="ANH83440.1"/>
    </source>
</evidence>
<keyword evidence="1" id="KW-1133">Transmembrane helix</keyword>
<dbReference type="KEGG" id="nia:A8C56_22855"/>
<dbReference type="EMBL" id="CP015772">
    <property type="protein sequence ID" value="ANH83440.1"/>
    <property type="molecule type" value="Genomic_DNA"/>
</dbReference>
<name>A0A1A9I9N7_9BACT</name>
<keyword evidence="1" id="KW-0812">Transmembrane</keyword>
<feature type="transmembrane region" description="Helical" evidence="1">
    <location>
        <begin position="30"/>
        <end position="50"/>
    </location>
</feature>
<feature type="transmembrane region" description="Helical" evidence="1">
    <location>
        <begin position="98"/>
        <end position="118"/>
    </location>
</feature>
<evidence type="ECO:0000256" key="1">
    <source>
        <dbReference type="SAM" id="Phobius"/>
    </source>
</evidence>
<reference evidence="2 3" key="1">
    <citation type="submission" date="2016-05" db="EMBL/GenBank/DDBJ databases">
        <title>Niabella ginsenosidivorans BS26 whole genome sequencing.</title>
        <authorList>
            <person name="Im W.T."/>
            <person name="Siddiqi M.Z."/>
        </authorList>
    </citation>
    <scope>NUCLEOTIDE SEQUENCE [LARGE SCALE GENOMIC DNA]</scope>
    <source>
        <strain evidence="2 3">BS26</strain>
    </source>
</reference>
<dbReference type="Proteomes" id="UP000077667">
    <property type="component" value="Chromosome"/>
</dbReference>
<dbReference type="STRING" id="1176587.A8C56_22855"/>
<keyword evidence="1" id="KW-0472">Membrane</keyword>